<proteinExistence type="predicted"/>
<sequence>MRLLDAQGARGRWHVTLNPTLDVRRLDRQAWVDAMILMSMDSRAVLDGCEIVRHSVDRLHPDRDWR</sequence>
<evidence type="ECO:0000313" key="1">
    <source>
        <dbReference type="EMBL" id="CAA9518914.1"/>
    </source>
</evidence>
<protein>
    <submittedName>
        <fullName evidence="1">Uncharacterized protein</fullName>
    </submittedName>
</protein>
<feature type="non-terminal residue" evidence="1">
    <location>
        <position position="66"/>
    </location>
</feature>
<gene>
    <name evidence="1" type="ORF">AVDCRST_MAG67-3238</name>
</gene>
<dbReference type="AlphaFoldDB" id="A0A6J4TCT7"/>
<name>A0A6J4TCT7_9ACTN</name>
<accession>A0A6J4TCT7</accession>
<dbReference type="EMBL" id="CADCVQ010000138">
    <property type="protein sequence ID" value="CAA9518914.1"/>
    <property type="molecule type" value="Genomic_DNA"/>
</dbReference>
<reference evidence="1" key="1">
    <citation type="submission" date="2020-02" db="EMBL/GenBank/DDBJ databases">
        <authorList>
            <person name="Meier V. D."/>
        </authorList>
    </citation>
    <scope>NUCLEOTIDE SEQUENCE</scope>
    <source>
        <strain evidence="1">AVDCRST_MAG67</strain>
    </source>
</reference>
<organism evidence="1">
    <name type="scientific">uncultured Solirubrobacteraceae bacterium</name>
    <dbReference type="NCBI Taxonomy" id="1162706"/>
    <lineage>
        <taxon>Bacteria</taxon>
        <taxon>Bacillati</taxon>
        <taxon>Actinomycetota</taxon>
        <taxon>Thermoleophilia</taxon>
        <taxon>Solirubrobacterales</taxon>
        <taxon>Solirubrobacteraceae</taxon>
        <taxon>environmental samples</taxon>
    </lineage>
</organism>